<feature type="non-terminal residue" evidence="2">
    <location>
        <position position="1"/>
    </location>
</feature>
<name>A0A151WFT4_9HYME</name>
<feature type="transmembrane region" description="Helical" evidence="1">
    <location>
        <begin position="80"/>
        <end position="104"/>
    </location>
</feature>
<evidence type="ECO:0000313" key="2">
    <source>
        <dbReference type="EMBL" id="KYQ46681.1"/>
    </source>
</evidence>
<dbReference type="EMBL" id="KQ983206">
    <property type="protein sequence ID" value="KYQ46681.1"/>
    <property type="molecule type" value="Genomic_DNA"/>
</dbReference>
<gene>
    <name evidence="2" type="ORF">ALC60_14312</name>
</gene>
<protein>
    <submittedName>
        <fullName evidence="2">Uncharacterized protein</fullName>
    </submittedName>
</protein>
<keyword evidence="1" id="KW-0812">Transmembrane</keyword>
<keyword evidence="1" id="KW-1133">Transmembrane helix</keyword>
<keyword evidence="3" id="KW-1185">Reference proteome</keyword>
<keyword evidence="1" id="KW-0472">Membrane</keyword>
<evidence type="ECO:0000256" key="1">
    <source>
        <dbReference type="SAM" id="Phobius"/>
    </source>
</evidence>
<accession>A0A151WFT4</accession>
<dbReference type="AlphaFoldDB" id="A0A151WFT4"/>
<proteinExistence type="predicted"/>
<feature type="transmembrane region" description="Helical" evidence="1">
    <location>
        <begin position="47"/>
        <end position="68"/>
    </location>
</feature>
<sequence length="116" mass="12997">ILTNDTLTKFLDGNGLVILRLMGRLNQSSLAASTSRRDSRRSAQRQMIRLVLGLTRVHLTGSIAYGLAPGAKCLLLGNRRVLLILILRAFVLHWLLRVAVFALLRTGQQLLLHRLF</sequence>
<dbReference type="Proteomes" id="UP000075809">
    <property type="component" value="Unassembled WGS sequence"/>
</dbReference>
<reference evidence="2 3" key="1">
    <citation type="submission" date="2015-09" db="EMBL/GenBank/DDBJ databases">
        <title>Trachymyrmex zeteki WGS genome.</title>
        <authorList>
            <person name="Nygaard S."/>
            <person name="Hu H."/>
            <person name="Boomsma J."/>
            <person name="Zhang G."/>
        </authorList>
    </citation>
    <scope>NUCLEOTIDE SEQUENCE [LARGE SCALE GENOMIC DNA]</scope>
    <source>
        <strain evidence="2">Tzet28-1</strain>
        <tissue evidence="2">Whole body</tissue>
    </source>
</reference>
<evidence type="ECO:0000313" key="3">
    <source>
        <dbReference type="Proteomes" id="UP000075809"/>
    </source>
</evidence>
<organism evidence="2 3">
    <name type="scientific">Mycetomoellerius zeteki</name>
    <dbReference type="NCBI Taxonomy" id="64791"/>
    <lineage>
        <taxon>Eukaryota</taxon>
        <taxon>Metazoa</taxon>
        <taxon>Ecdysozoa</taxon>
        <taxon>Arthropoda</taxon>
        <taxon>Hexapoda</taxon>
        <taxon>Insecta</taxon>
        <taxon>Pterygota</taxon>
        <taxon>Neoptera</taxon>
        <taxon>Endopterygota</taxon>
        <taxon>Hymenoptera</taxon>
        <taxon>Apocrita</taxon>
        <taxon>Aculeata</taxon>
        <taxon>Formicoidea</taxon>
        <taxon>Formicidae</taxon>
        <taxon>Myrmicinae</taxon>
        <taxon>Mycetomoellerius</taxon>
    </lineage>
</organism>